<dbReference type="PANTHER" id="PTHR33940:SF1">
    <property type="entry name" value="APOLIPOPHORIN-RELATED"/>
    <property type="match status" value="1"/>
</dbReference>
<evidence type="ECO:0000259" key="1">
    <source>
        <dbReference type="Pfam" id="PF26530"/>
    </source>
</evidence>
<evidence type="ECO:0000313" key="2">
    <source>
        <dbReference type="EMBL" id="EGT45488.1"/>
    </source>
</evidence>
<dbReference type="HOGENOM" id="CLU_035851_0_0_1"/>
<dbReference type="AlphaFoldDB" id="G0P5K1"/>
<gene>
    <name evidence="2" type="ORF">CAEBREN_08557</name>
</gene>
<name>G0P5K1_CAEBE</name>
<evidence type="ECO:0000313" key="3">
    <source>
        <dbReference type="Proteomes" id="UP000008068"/>
    </source>
</evidence>
<dbReference type="Pfam" id="PF26530">
    <property type="entry name" value="NTF2_3"/>
    <property type="match status" value="2"/>
</dbReference>
<dbReference type="Proteomes" id="UP000008068">
    <property type="component" value="Unassembled WGS sequence"/>
</dbReference>
<dbReference type="STRING" id="135651.G0P5K1"/>
<proteinExistence type="predicted"/>
<dbReference type="eggNOG" id="KOG4297">
    <property type="taxonomic scope" value="Eukaryota"/>
</dbReference>
<protein>
    <recommendedName>
        <fullName evidence="1">NTF2-like domain-containing protein</fullName>
    </recommendedName>
</protein>
<feature type="domain" description="NTF2-like" evidence="1">
    <location>
        <begin position="137"/>
        <end position="243"/>
    </location>
</feature>
<dbReference type="EMBL" id="GL380083">
    <property type="protein sequence ID" value="EGT45488.1"/>
    <property type="molecule type" value="Genomic_DNA"/>
</dbReference>
<sequence length="260" mass="29280">MLPHETLIGHSFQSPDADIIVKKFIERMSESIKNKMTGHLFAEIFEFTVCNRTYDKFLAQYPDEGGLFLSVQSVENLESSIRFRAVTDGSEKTRMSADFILNKSSQQLKSIIFPVCSIPKNFFGASRFNVASDATNIITEMLIILKQTIAKHDSSALGQLLDDNFVFKGCRGIYNKAETLNKITQVSKEADFNFALKSANWNKEGQIEYTVTISGALHDDFDAQFVYCPYRQVLKSGSIPSCPAKRMFKEPCIDDLGLFC</sequence>
<accession>G0P5K1</accession>
<reference evidence="3" key="1">
    <citation type="submission" date="2011-07" db="EMBL/GenBank/DDBJ databases">
        <authorList>
            <consortium name="Caenorhabditis brenneri Sequencing and Analysis Consortium"/>
            <person name="Wilson R.K."/>
        </authorList>
    </citation>
    <scope>NUCLEOTIDE SEQUENCE [LARGE SCALE GENOMIC DNA]</scope>
    <source>
        <strain evidence="3">PB2801</strain>
    </source>
</reference>
<dbReference type="PANTHER" id="PTHR33940">
    <property type="entry name" value="PROTEIN CBG13625"/>
    <property type="match status" value="1"/>
</dbReference>
<feature type="domain" description="NTF2-like" evidence="1">
    <location>
        <begin position="20"/>
        <end position="117"/>
    </location>
</feature>
<organism evidence="3">
    <name type="scientific">Caenorhabditis brenneri</name>
    <name type="common">Nematode worm</name>
    <dbReference type="NCBI Taxonomy" id="135651"/>
    <lineage>
        <taxon>Eukaryota</taxon>
        <taxon>Metazoa</taxon>
        <taxon>Ecdysozoa</taxon>
        <taxon>Nematoda</taxon>
        <taxon>Chromadorea</taxon>
        <taxon>Rhabditida</taxon>
        <taxon>Rhabditina</taxon>
        <taxon>Rhabditomorpha</taxon>
        <taxon>Rhabditoidea</taxon>
        <taxon>Rhabditidae</taxon>
        <taxon>Peloderinae</taxon>
        <taxon>Caenorhabditis</taxon>
    </lineage>
</organism>
<dbReference type="InParanoid" id="G0P5K1"/>
<dbReference type="InterPro" id="IPR058721">
    <property type="entry name" value="NTF2_3"/>
</dbReference>
<keyword evidence="3" id="KW-1185">Reference proteome</keyword>
<dbReference type="FunCoup" id="G0P5K1">
    <property type="interactions" value="1899"/>
</dbReference>